<accession>A0A1A7BGG5</accession>
<organism evidence="2 3">
    <name type="scientific">Erythrobacter dokdonensis DSW-74</name>
    <dbReference type="NCBI Taxonomy" id="1300349"/>
    <lineage>
        <taxon>Bacteria</taxon>
        <taxon>Pseudomonadati</taxon>
        <taxon>Pseudomonadota</taxon>
        <taxon>Alphaproteobacteria</taxon>
        <taxon>Sphingomonadales</taxon>
        <taxon>Erythrobacteraceae</taxon>
        <taxon>Erythrobacter/Porphyrobacter group</taxon>
        <taxon>Erythrobacter</taxon>
    </lineage>
</organism>
<proteinExistence type="predicted"/>
<dbReference type="RefSeq" id="WP_068862782.1">
    <property type="nucleotide sequence ID" value="NZ_LZYB01000002.1"/>
</dbReference>
<dbReference type="STRING" id="1300349.I603_1027"/>
<keyword evidence="1" id="KW-1133">Transmembrane helix</keyword>
<keyword evidence="3" id="KW-1185">Reference proteome</keyword>
<evidence type="ECO:0000313" key="2">
    <source>
        <dbReference type="EMBL" id="OBV11584.1"/>
    </source>
</evidence>
<dbReference type="AlphaFoldDB" id="A0A1A7BGG5"/>
<protein>
    <submittedName>
        <fullName evidence="2">Uncharacterized protein</fullName>
    </submittedName>
</protein>
<sequence length="84" mass="9020">MIDVLLDPTLIMTGGSLIGLVVIAAALLRGWQGWLELKRLELERAGAGNAQSEDNPGLGTARIELADLRERIRKLEAIASGVEL</sequence>
<keyword evidence="1" id="KW-0472">Membrane</keyword>
<dbReference type="EMBL" id="LZYB01000002">
    <property type="protein sequence ID" value="OBV11584.1"/>
    <property type="molecule type" value="Genomic_DNA"/>
</dbReference>
<name>A0A1A7BGG5_9SPHN</name>
<gene>
    <name evidence="2" type="ORF">I603_1027</name>
</gene>
<feature type="transmembrane region" description="Helical" evidence="1">
    <location>
        <begin position="12"/>
        <end position="31"/>
    </location>
</feature>
<evidence type="ECO:0000256" key="1">
    <source>
        <dbReference type="SAM" id="Phobius"/>
    </source>
</evidence>
<dbReference type="Proteomes" id="UP000092484">
    <property type="component" value="Unassembled WGS sequence"/>
</dbReference>
<dbReference type="PATRIC" id="fig|1300349.4.peg.1023"/>
<keyword evidence="1" id="KW-0812">Transmembrane</keyword>
<comment type="caution">
    <text evidence="2">The sequence shown here is derived from an EMBL/GenBank/DDBJ whole genome shotgun (WGS) entry which is preliminary data.</text>
</comment>
<reference evidence="2 3" key="1">
    <citation type="submission" date="2016-06" db="EMBL/GenBank/DDBJ databases">
        <title>Genome sequence of Porphyrobacter dokdonensis DSW-74.</title>
        <authorList>
            <person name="Kim J.F."/>
            <person name="Song J.Y."/>
        </authorList>
    </citation>
    <scope>NUCLEOTIDE SEQUENCE [LARGE SCALE GENOMIC DNA]</scope>
    <source>
        <strain evidence="2 3">DSW-74</strain>
    </source>
</reference>
<evidence type="ECO:0000313" key="3">
    <source>
        <dbReference type="Proteomes" id="UP000092484"/>
    </source>
</evidence>